<sequence length="52" mass="6237">MKLPSFLRRGEKKQPRPLSAQLDNPYRPIYGRERRFEELVRGKEADKPKKEP</sequence>
<evidence type="ECO:0000313" key="2">
    <source>
        <dbReference type="EMBL" id="HIX04835.1"/>
    </source>
</evidence>
<organism evidence="2 3">
    <name type="scientific">Candidatus Allofournierella pullicola</name>
    <dbReference type="NCBI Taxonomy" id="2838596"/>
    <lineage>
        <taxon>Bacteria</taxon>
        <taxon>Bacillati</taxon>
        <taxon>Bacillota</taxon>
        <taxon>Clostridia</taxon>
        <taxon>Eubacteriales</taxon>
        <taxon>Oscillospiraceae</taxon>
        <taxon>Allofournierella</taxon>
    </lineage>
</organism>
<evidence type="ECO:0000256" key="1">
    <source>
        <dbReference type="SAM" id="MobiDB-lite"/>
    </source>
</evidence>
<reference evidence="2" key="2">
    <citation type="submission" date="2021-04" db="EMBL/GenBank/DDBJ databases">
        <authorList>
            <person name="Gilroy R."/>
        </authorList>
    </citation>
    <scope>NUCLEOTIDE SEQUENCE</scope>
    <source>
        <strain evidence="2">2239</strain>
    </source>
</reference>
<name>A0A9D1V2B7_9FIRM</name>
<feature type="region of interest" description="Disordered" evidence="1">
    <location>
        <begin position="1"/>
        <end position="29"/>
    </location>
</feature>
<gene>
    <name evidence="2" type="ORF">H9865_01805</name>
</gene>
<accession>A0A9D1V2B7</accession>
<comment type="caution">
    <text evidence="2">The sequence shown here is derived from an EMBL/GenBank/DDBJ whole genome shotgun (WGS) entry which is preliminary data.</text>
</comment>
<protein>
    <submittedName>
        <fullName evidence="2">Uncharacterized protein</fullName>
    </submittedName>
</protein>
<proteinExistence type="predicted"/>
<dbReference type="EMBL" id="DXFW01000004">
    <property type="protein sequence ID" value="HIX04835.1"/>
    <property type="molecule type" value="Genomic_DNA"/>
</dbReference>
<reference evidence="2" key="1">
    <citation type="journal article" date="2021" name="PeerJ">
        <title>Extensive microbial diversity within the chicken gut microbiome revealed by metagenomics and culture.</title>
        <authorList>
            <person name="Gilroy R."/>
            <person name="Ravi A."/>
            <person name="Getino M."/>
            <person name="Pursley I."/>
            <person name="Horton D.L."/>
            <person name="Alikhan N.F."/>
            <person name="Baker D."/>
            <person name="Gharbi K."/>
            <person name="Hall N."/>
            <person name="Watson M."/>
            <person name="Adriaenssens E.M."/>
            <person name="Foster-Nyarko E."/>
            <person name="Jarju S."/>
            <person name="Secka A."/>
            <person name="Antonio M."/>
            <person name="Oren A."/>
            <person name="Chaudhuri R.R."/>
            <person name="La Ragione R."/>
            <person name="Hildebrand F."/>
            <person name="Pallen M.J."/>
        </authorList>
    </citation>
    <scope>NUCLEOTIDE SEQUENCE</scope>
    <source>
        <strain evidence="2">2239</strain>
    </source>
</reference>
<dbReference type="AlphaFoldDB" id="A0A9D1V2B7"/>
<dbReference type="Proteomes" id="UP000824193">
    <property type="component" value="Unassembled WGS sequence"/>
</dbReference>
<evidence type="ECO:0000313" key="3">
    <source>
        <dbReference type="Proteomes" id="UP000824193"/>
    </source>
</evidence>